<dbReference type="GO" id="GO:0005634">
    <property type="term" value="C:nucleus"/>
    <property type="evidence" value="ECO:0007669"/>
    <property type="project" value="TreeGrafter"/>
</dbReference>
<dbReference type="InterPro" id="IPR001841">
    <property type="entry name" value="Znf_RING"/>
</dbReference>
<feature type="compositionally biased region" description="Polar residues" evidence="5">
    <location>
        <begin position="369"/>
        <end position="387"/>
    </location>
</feature>
<evidence type="ECO:0000259" key="7">
    <source>
        <dbReference type="PROSITE" id="PS51266"/>
    </source>
</evidence>
<sequence>MAVDGYRITLDNDLDEWSDVEAAEETNEIGGGETSTRQNSSKPVKVNLEYQNELRKLILSIQNDLNISQDEKAKKVQELMTSHWRKNEKKPIDNSNIDDEFIEDDLKPTYSYEKSQKFGCKHYQRGSKLQAECCKRFFTCRFCHDEKCDHKIDRHATKNMMCMYCQTIQPASKTCNNCKRELARYYCDTCKFWDDHPVREIYHCDQCGICRQGRDKDFFHCEVCDCCLQIHLKGMHKCIEKNLDRDCMICGEYLFSSTMKPHLMLCGHSLHEECFIEYSKTAYQCPTCCKSIANMEIYFRRIDSIVAQQKMPPEYENFVANILCNDCEIRSTVSYHFSYHKCPECRGYNTKVLEIKSELPENNLPKSEGASTSTANSGSPNNSQVRQSRVMEVTAMMQREEGPTDGGNVTEHRTRNPLNSIESNNDA</sequence>
<dbReference type="Proteomes" id="UP000439903">
    <property type="component" value="Unassembled WGS sequence"/>
</dbReference>
<dbReference type="PROSITE" id="PS51270">
    <property type="entry name" value="ZF_CTCHY"/>
    <property type="match status" value="1"/>
</dbReference>
<evidence type="ECO:0000259" key="6">
    <source>
        <dbReference type="PROSITE" id="PS50089"/>
    </source>
</evidence>
<accession>A0A8H4EQC7</accession>
<dbReference type="GO" id="GO:0061630">
    <property type="term" value="F:ubiquitin protein ligase activity"/>
    <property type="evidence" value="ECO:0007669"/>
    <property type="project" value="TreeGrafter"/>
</dbReference>
<keyword evidence="1" id="KW-0479">Metal-binding</keyword>
<name>A0A8H4EQC7_GIGMA</name>
<protein>
    <submittedName>
        <fullName evidence="9">Zf-CHY-domain-containing protein</fullName>
    </submittedName>
</protein>
<feature type="region of interest" description="Disordered" evidence="5">
    <location>
        <begin position="360"/>
        <end position="427"/>
    </location>
</feature>
<proteinExistence type="predicted"/>
<dbReference type="GO" id="GO:0008270">
    <property type="term" value="F:zinc ion binding"/>
    <property type="evidence" value="ECO:0007669"/>
    <property type="project" value="UniProtKB-KW"/>
</dbReference>
<evidence type="ECO:0000256" key="2">
    <source>
        <dbReference type="ARBA" id="ARBA00022771"/>
    </source>
</evidence>
<evidence type="ECO:0000313" key="10">
    <source>
        <dbReference type="Proteomes" id="UP000439903"/>
    </source>
</evidence>
<dbReference type="InterPro" id="IPR039512">
    <property type="entry name" value="RCHY1_zinc-ribbon"/>
</dbReference>
<dbReference type="PROSITE" id="PS51266">
    <property type="entry name" value="ZF_CHY"/>
    <property type="match status" value="1"/>
</dbReference>
<feature type="compositionally biased region" description="Polar residues" evidence="5">
    <location>
        <begin position="416"/>
        <end position="427"/>
    </location>
</feature>
<dbReference type="InterPro" id="IPR037274">
    <property type="entry name" value="Znf_CHY_sf"/>
</dbReference>
<keyword evidence="3" id="KW-0862">Zinc</keyword>
<feature type="domain" description="CTCHY-type" evidence="8">
    <location>
        <begin position="182"/>
        <end position="246"/>
    </location>
</feature>
<dbReference type="InterPro" id="IPR017921">
    <property type="entry name" value="Znf_CTCHY"/>
</dbReference>
<comment type="caution">
    <text evidence="9">The sequence shown here is derived from an EMBL/GenBank/DDBJ whole genome shotgun (WGS) entry which is preliminary data.</text>
</comment>
<dbReference type="InterPro" id="IPR013083">
    <property type="entry name" value="Znf_RING/FYVE/PHD"/>
</dbReference>
<dbReference type="AlphaFoldDB" id="A0A8H4EQC7"/>
<evidence type="ECO:0000313" key="9">
    <source>
        <dbReference type="EMBL" id="KAF0534978.1"/>
    </source>
</evidence>
<dbReference type="OrthoDB" id="411372at2759"/>
<dbReference type="PANTHER" id="PTHR21319:SF0">
    <property type="entry name" value="AND RING FINGER DOMAIN PROTEIN, PUTATIVE (AFU_ORTHOLOGUE AFUA_1G08900)-RELATED"/>
    <property type="match status" value="1"/>
</dbReference>
<evidence type="ECO:0000256" key="3">
    <source>
        <dbReference type="ARBA" id="ARBA00022833"/>
    </source>
</evidence>
<gene>
    <name evidence="9" type="ORF">F8M41_009770</name>
</gene>
<feature type="domain" description="RING-type" evidence="6">
    <location>
        <begin position="247"/>
        <end position="288"/>
    </location>
</feature>
<reference evidence="9 10" key="1">
    <citation type="journal article" date="2019" name="Environ. Microbiol.">
        <title>At the nexus of three kingdoms: the genome of the mycorrhizal fungus Gigaspora margarita provides insights into plant, endobacterial and fungal interactions.</title>
        <authorList>
            <person name="Venice F."/>
            <person name="Ghignone S."/>
            <person name="Salvioli di Fossalunga A."/>
            <person name="Amselem J."/>
            <person name="Novero M."/>
            <person name="Xianan X."/>
            <person name="Sedzielewska Toro K."/>
            <person name="Morin E."/>
            <person name="Lipzen A."/>
            <person name="Grigoriev I.V."/>
            <person name="Henrissat B."/>
            <person name="Martin F.M."/>
            <person name="Bonfante P."/>
        </authorList>
    </citation>
    <scope>NUCLEOTIDE SEQUENCE [LARGE SCALE GENOMIC DNA]</scope>
    <source>
        <strain evidence="9 10">BEG34</strain>
    </source>
</reference>
<evidence type="ECO:0000256" key="4">
    <source>
        <dbReference type="PROSITE-ProRule" id="PRU00601"/>
    </source>
</evidence>
<dbReference type="SUPFAM" id="SSF161245">
    <property type="entry name" value="Zinc hairpin stack"/>
    <property type="match status" value="1"/>
</dbReference>
<dbReference type="GO" id="GO:0006511">
    <property type="term" value="P:ubiquitin-dependent protein catabolic process"/>
    <property type="evidence" value="ECO:0007669"/>
    <property type="project" value="TreeGrafter"/>
</dbReference>
<dbReference type="SUPFAM" id="SSF57850">
    <property type="entry name" value="RING/U-box"/>
    <property type="match status" value="1"/>
</dbReference>
<dbReference type="SUPFAM" id="SSF161219">
    <property type="entry name" value="CHY zinc finger-like"/>
    <property type="match status" value="1"/>
</dbReference>
<keyword evidence="2 4" id="KW-0863">Zinc-finger</keyword>
<dbReference type="SMART" id="SM00184">
    <property type="entry name" value="RING"/>
    <property type="match status" value="1"/>
</dbReference>
<dbReference type="InterPro" id="IPR008913">
    <property type="entry name" value="Znf_CHY"/>
</dbReference>
<dbReference type="PANTHER" id="PTHR21319">
    <property type="entry name" value="RING FINGER AND CHY ZINC FINGER DOMAIN-CONTAINING PROTEIN 1"/>
    <property type="match status" value="1"/>
</dbReference>
<evidence type="ECO:0000256" key="1">
    <source>
        <dbReference type="ARBA" id="ARBA00022723"/>
    </source>
</evidence>
<dbReference type="PROSITE" id="PS50089">
    <property type="entry name" value="ZF_RING_2"/>
    <property type="match status" value="1"/>
</dbReference>
<dbReference type="Pfam" id="PF05495">
    <property type="entry name" value="zf-CHY"/>
    <property type="match status" value="1"/>
</dbReference>
<dbReference type="Gene3D" id="3.30.40.10">
    <property type="entry name" value="Zinc/RING finger domain, C3HC4 (zinc finger)"/>
    <property type="match status" value="1"/>
</dbReference>
<dbReference type="Gene3D" id="2.20.28.10">
    <property type="match status" value="1"/>
</dbReference>
<feature type="domain" description="CHY-type" evidence="7">
    <location>
        <begin position="113"/>
        <end position="180"/>
    </location>
</feature>
<dbReference type="EMBL" id="WTPW01000208">
    <property type="protein sequence ID" value="KAF0534978.1"/>
    <property type="molecule type" value="Genomic_DNA"/>
</dbReference>
<feature type="region of interest" description="Disordered" evidence="5">
    <location>
        <begin position="21"/>
        <end position="43"/>
    </location>
</feature>
<organism evidence="9 10">
    <name type="scientific">Gigaspora margarita</name>
    <dbReference type="NCBI Taxonomy" id="4874"/>
    <lineage>
        <taxon>Eukaryota</taxon>
        <taxon>Fungi</taxon>
        <taxon>Fungi incertae sedis</taxon>
        <taxon>Mucoromycota</taxon>
        <taxon>Glomeromycotina</taxon>
        <taxon>Glomeromycetes</taxon>
        <taxon>Diversisporales</taxon>
        <taxon>Gigasporaceae</taxon>
        <taxon>Gigaspora</taxon>
    </lineage>
</organism>
<evidence type="ECO:0000259" key="8">
    <source>
        <dbReference type="PROSITE" id="PS51270"/>
    </source>
</evidence>
<dbReference type="Pfam" id="PF14599">
    <property type="entry name" value="zinc_ribbon_6"/>
    <property type="match status" value="1"/>
</dbReference>
<dbReference type="InterPro" id="IPR037275">
    <property type="entry name" value="Znf_CTCHY_sf"/>
</dbReference>
<evidence type="ECO:0000256" key="5">
    <source>
        <dbReference type="SAM" id="MobiDB-lite"/>
    </source>
</evidence>
<dbReference type="GO" id="GO:0016567">
    <property type="term" value="P:protein ubiquitination"/>
    <property type="evidence" value="ECO:0007669"/>
    <property type="project" value="TreeGrafter"/>
</dbReference>
<keyword evidence="10" id="KW-1185">Reference proteome</keyword>